<dbReference type="Gene3D" id="3.40.50.300">
    <property type="entry name" value="P-loop containing nucleotide triphosphate hydrolases"/>
    <property type="match status" value="1"/>
</dbReference>
<reference evidence="2" key="1">
    <citation type="submission" date="2018-05" db="EMBL/GenBank/DDBJ databases">
        <authorList>
            <person name="Lanie J.A."/>
            <person name="Ng W.-L."/>
            <person name="Kazmierczak K.M."/>
            <person name="Andrzejewski T.M."/>
            <person name="Davidsen T.M."/>
            <person name="Wayne K.J."/>
            <person name="Tettelin H."/>
            <person name="Glass J.I."/>
            <person name="Rusch D."/>
            <person name="Podicherti R."/>
            <person name="Tsui H.-C.T."/>
            <person name="Winkler M.E."/>
        </authorList>
    </citation>
    <scope>NUCLEOTIDE SEQUENCE</scope>
</reference>
<dbReference type="InterPro" id="IPR013153">
    <property type="entry name" value="Prk_AAA"/>
</dbReference>
<dbReference type="GO" id="GO:0004672">
    <property type="term" value="F:protein kinase activity"/>
    <property type="evidence" value="ECO:0007669"/>
    <property type="project" value="TreeGrafter"/>
</dbReference>
<dbReference type="EMBL" id="UINC01178265">
    <property type="protein sequence ID" value="SVD86329.1"/>
    <property type="molecule type" value="Genomic_DNA"/>
</dbReference>
<name>A0A382YTR3_9ZZZZ</name>
<dbReference type="SMART" id="SM00763">
    <property type="entry name" value="AAA_PrkA"/>
    <property type="match status" value="1"/>
</dbReference>
<proteinExistence type="predicted"/>
<evidence type="ECO:0000313" key="2">
    <source>
        <dbReference type="EMBL" id="SVD86329.1"/>
    </source>
</evidence>
<sequence>SKGAVYSILGCPMQEEPLHLISKNTREQIFKEHGVYIEGDLCPRCRYLVRTQYSGKIADVPVVRTVFSETEAVGIGSYVATNPNPSDSSILVGSIDLDKLDGDRLEVSGKAFRLDGELNVGNRGMVEFVEMFKADKHLLTTLLGLAQEQVIKMERFGSVYADEVIIGHTNEGDFAKFSDDEQSEALRDRIIALQIPYNLRVSEENKIYHKMLEGSSLQHVHLSPLTINSVSVFAVLSRLVHPSAIGASVLDKLHAYNDGLQ</sequence>
<protein>
    <recommendedName>
        <fullName evidence="1">PrkA AAA domain-containing protein</fullName>
    </recommendedName>
</protein>
<dbReference type="AlphaFoldDB" id="A0A382YTR3"/>
<dbReference type="PANTHER" id="PTHR30267:SF2">
    <property type="entry name" value="PROTEIN PRKA"/>
    <property type="match status" value="1"/>
</dbReference>
<feature type="non-terminal residue" evidence="2">
    <location>
        <position position="1"/>
    </location>
</feature>
<accession>A0A382YTR3</accession>
<organism evidence="2">
    <name type="scientific">marine metagenome</name>
    <dbReference type="NCBI Taxonomy" id="408172"/>
    <lineage>
        <taxon>unclassified sequences</taxon>
        <taxon>metagenomes</taxon>
        <taxon>ecological metagenomes</taxon>
    </lineage>
</organism>
<feature type="non-terminal residue" evidence="2">
    <location>
        <position position="261"/>
    </location>
</feature>
<dbReference type="Pfam" id="PF08298">
    <property type="entry name" value="AAA_PrkA"/>
    <property type="match status" value="1"/>
</dbReference>
<evidence type="ECO:0000259" key="1">
    <source>
        <dbReference type="SMART" id="SM00763"/>
    </source>
</evidence>
<feature type="domain" description="PrkA AAA" evidence="1">
    <location>
        <begin position="1"/>
        <end position="246"/>
    </location>
</feature>
<dbReference type="PANTHER" id="PTHR30267">
    <property type="entry name" value="PROTEIN KINASE PRKA"/>
    <property type="match status" value="1"/>
</dbReference>
<dbReference type="InterPro" id="IPR027417">
    <property type="entry name" value="P-loop_NTPase"/>
</dbReference>
<gene>
    <name evidence="2" type="ORF">METZ01_LOCUS439183</name>
</gene>